<evidence type="ECO:0000256" key="7">
    <source>
        <dbReference type="ARBA" id="ARBA00039306"/>
    </source>
</evidence>
<evidence type="ECO:0000313" key="11">
    <source>
        <dbReference type="Proteomes" id="UP001197093"/>
    </source>
</evidence>
<dbReference type="Proteomes" id="UP001197093">
    <property type="component" value="Unassembled WGS sequence"/>
</dbReference>
<keyword evidence="3" id="KW-0689">Ribosomal protein</keyword>
<evidence type="ECO:0000256" key="3">
    <source>
        <dbReference type="ARBA" id="ARBA00022980"/>
    </source>
</evidence>
<dbReference type="AlphaFoldDB" id="A0AAD4ES78"/>
<feature type="domain" description="Small ribosomal subunit protein uS7" evidence="9">
    <location>
        <begin position="102"/>
        <end position="267"/>
    </location>
</feature>
<dbReference type="Pfam" id="PF00177">
    <property type="entry name" value="Ribosomal_S7"/>
    <property type="match status" value="1"/>
</dbReference>
<keyword evidence="5" id="KW-0687">Ribonucleoprotein</keyword>
<comment type="similarity">
    <text evidence="2">Belongs to the universal ribosomal protein uS7 family.</text>
</comment>
<comment type="caution">
    <text evidence="10">The sequence shown here is derived from an EMBL/GenBank/DDBJ whole genome shotgun (WGS) entry which is preliminary data.</text>
</comment>
<dbReference type="PANTHER" id="PTHR11205">
    <property type="entry name" value="RIBOSOMAL PROTEIN S7"/>
    <property type="match status" value="1"/>
</dbReference>
<organism evidence="10 11">
    <name type="scientific">Staphylotrichum longicolle</name>
    <dbReference type="NCBI Taxonomy" id="669026"/>
    <lineage>
        <taxon>Eukaryota</taxon>
        <taxon>Fungi</taxon>
        <taxon>Dikarya</taxon>
        <taxon>Ascomycota</taxon>
        <taxon>Pezizomycotina</taxon>
        <taxon>Sordariomycetes</taxon>
        <taxon>Sordariomycetidae</taxon>
        <taxon>Sordariales</taxon>
        <taxon>Chaetomiaceae</taxon>
        <taxon>Staphylotrichum</taxon>
    </lineage>
</organism>
<dbReference type="InterPro" id="IPR023798">
    <property type="entry name" value="Ribosomal_uS7_dom"/>
</dbReference>
<feature type="compositionally biased region" description="Polar residues" evidence="8">
    <location>
        <begin position="36"/>
        <end position="48"/>
    </location>
</feature>
<keyword evidence="4" id="KW-0496">Mitochondrion</keyword>
<dbReference type="EMBL" id="JAHCVI010000004">
    <property type="protein sequence ID" value="KAG7286574.1"/>
    <property type="molecule type" value="Genomic_DNA"/>
</dbReference>
<dbReference type="FunFam" id="1.10.455.10:FF:000006">
    <property type="entry name" value="37S ribosomal protein S7, mitochondrial"/>
    <property type="match status" value="1"/>
</dbReference>
<dbReference type="CDD" id="cd14868">
    <property type="entry name" value="uS7_Mitochondria_Fungi"/>
    <property type="match status" value="1"/>
</dbReference>
<evidence type="ECO:0000256" key="2">
    <source>
        <dbReference type="ARBA" id="ARBA00007151"/>
    </source>
</evidence>
<feature type="compositionally biased region" description="Polar residues" evidence="8">
    <location>
        <begin position="55"/>
        <end position="67"/>
    </location>
</feature>
<dbReference type="GO" id="GO:0005739">
    <property type="term" value="C:mitochondrion"/>
    <property type="evidence" value="ECO:0007669"/>
    <property type="project" value="UniProtKB-SubCell"/>
</dbReference>
<comment type="subcellular location">
    <subcellularLocation>
        <location evidence="1">Mitochondrion</location>
    </subcellularLocation>
</comment>
<evidence type="ECO:0000256" key="1">
    <source>
        <dbReference type="ARBA" id="ARBA00004173"/>
    </source>
</evidence>
<proteinExistence type="inferred from homology"/>
<reference evidence="10" key="1">
    <citation type="submission" date="2023-02" db="EMBL/GenBank/DDBJ databases">
        <authorList>
            <person name="Palmer J.M."/>
        </authorList>
    </citation>
    <scope>NUCLEOTIDE SEQUENCE</scope>
    <source>
        <strain evidence="10">FW57</strain>
    </source>
</reference>
<feature type="region of interest" description="Disordered" evidence="8">
    <location>
        <begin position="22"/>
        <end position="67"/>
    </location>
</feature>
<dbReference type="InterPro" id="IPR000235">
    <property type="entry name" value="Ribosomal_uS7"/>
</dbReference>
<dbReference type="GO" id="GO:1990904">
    <property type="term" value="C:ribonucleoprotein complex"/>
    <property type="evidence" value="ECO:0007669"/>
    <property type="project" value="UniProtKB-KW"/>
</dbReference>
<evidence type="ECO:0000256" key="5">
    <source>
        <dbReference type="ARBA" id="ARBA00023274"/>
    </source>
</evidence>
<evidence type="ECO:0000256" key="4">
    <source>
        <dbReference type="ARBA" id="ARBA00023128"/>
    </source>
</evidence>
<keyword evidence="11" id="KW-1185">Reference proteome</keyword>
<protein>
    <recommendedName>
        <fullName evidence="7">Small ribosomal subunit protein uS7m</fullName>
    </recommendedName>
</protein>
<evidence type="ECO:0000256" key="6">
    <source>
        <dbReference type="ARBA" id="ARBA00037226"/>
    </source>
</evidence>
<dbReference type="Gene3D" id="1.10.455.10">
    <property type="entry name" value="Ribosomal protein S7 domain"/>
    <property type="match status" value="1"/>
</dbReference>
<dbReference type="SUPFAM" id="SSF47973">
    <property type="entry name" value="Ribosomal protein S7"/>
    <property type="match status" value="1"/>
</dbReference>
<accession>A0AAD4ES78</accession>
<gene>
    <name evidence="10" type="ORF">NEMBOFW57_008885</name>
</gene>
<sequence length="281" mass="30807">MPPRLNIWSACRALSTRAFAQRPQPGPAVLARGMADSTTSRLPEQNSGKLPPSMLPQSETPAVTSKENETALNQLRMIEYGLSSHDPSVEGHKYGVPELPLPSQKHNKHRYDAVVSQVTRLLMKDGKLAKAQRDMAMILNYLRTSPPPKLDPSRPLLPGAPPASHLPLDPVLYLGLAIDSVAPLVKLRGFKGMAGGGKSLEVPVPLLARQRRRTAFQWILDSVNKKKSRGSGRTMFPHRVAEEIVAVVEGRSNVWDKRMQIHKLGTGSRANLANPQVKGLI</sequence>
<comment type="function">
    <text evidence="6">Component of the mitochondrial ribosome (mitoribosome), a dedicated translation machinery responsible for the synthesis of mitochondrial genome-encoded proteins, including at least some of the essential transmembrane subunits of the mitochondrial respiratory chain. The mitoribosomes are attached to the mitochondrial inner membrane and translation products are cotranslationally integrated into the membrane.</text>
</comment>
<dbReference type="GO" id="GO:0006412">
    <property type="term" value="P:translation"/>
    <property type="evidence" value="ECO:0007669"/>
    <property type="project" value="InterPro"/>
</dbReference>
<evidence type="ECO:0000256" key="8">
    <source>
        <dbReference type="SAM" id="MobiDB-lite"/>
    </source>
</evidence>
<dbReference type="GO" id="GO:0005840">
    <property type="term" value="C:ribosome"/>
    <property type="evidence" value="ECO:0007669"/>
    <property type="project" value="UniProtKB-KW"/>
</dbReference>
<dbReference type="InterPro" id="IPR036823">
    <property type="entry name" value="Ribosomal_uS7_dom_sf"/>
</dbReference>
<name>A0AAD4ES78_9PEZI</name>
<evidence type="ECO:0000259" key="9">
    <source>
        <dbReference type="Pfam" id="PF00177"/>
    </source>
</evidence>
<dbReference type="InterPro" id="IPR047988">
    <property type="entry name" value="Ribosomal_uS7m_fungi"/>
</dbReference>
<evidence type="ECO:0000313" key="10">
    <source>
        <dbReference type="EMBL" id="KAG7286574.1"/>
    </source>
</evidence>